<evidence type="ECO:0000256" key="2">
    <source>
        <dbReference type="SAM" id="SignalP"/>
    </source>
</evidence>
<name>A0A928V3E5_9GAMM</name>
<keyword evidence="2" id="KW-0732">Signal</keyword>
<feature type="signal peptide" evidence="2">
    <location>
        <begin position="1"/>
        <end position="24"/>
    </location>
</feature>
<dbReference type="PROSITE" id="PS00922">
    <property type="entry name" value="TRANSGLYCOSYLASE"/>
    <property type="match status" value="1"/>
</dbReference>
<evidence type="ECO:0000256" key="1">
    <source>
        <dbReference type="ARBA" id="ARBA00007734"/>
    </source>
</evidence>
<reference evidence="4" key="1">
    <citation type="submission" date="2018-07" db="EMBL/GenBank/DDBJ databases">
        <title>Genome assembly of strain Ka43.</title>
        <authorList>
            <person name="Kukolya J."/>
            <person name="Nagy I."/>
            <person name="Horvath B."/>
            <person name="Toth A."/>
        </authorList>
    </citation>
    <scope>NUCLEOTIDE SEQUENCE</scope>
    <source>
        <strain evidence="4">KB43</strain>
    </source>
</reference>
<evidence type="ECO:0000313" key="4">
    <source>
        <dbReference type="EMBL" id="MBE8718051.1"/>
    </source>
</evidence>
<dbReference type="InterPro" id="IPR023346">
    <property type="entry name" value="Lysozyme-like_dom_sf"/>
</dbReference>
<dbReference type="GO" id="GO:0008933">
    <property type="term" value="F:peptidoglycan lytic transglycosylase activity"/>
    <property type="evidence" value="ECO:0007669"/>
    <property type="project" value="InterPro"/>
</dbReference>
<evidence type="ECO:0000313" key="5">
    <source>
        <dbReference type="Proteomes" id="UP000652567"/>
    </source>
</evidence>
<comment type="caution">
    <text evidence="4">The sequence shown here is derived from an EMBL/GenBank/DDBJ whole genome shotgun (WGS) entry which is preliminary data.</text>
</comment>
<dbReference type="RefSeq" id="WP_193910308.1">
    <property type="nucleotide sequence ID" value="NZ_PRDL01000001.1"/>
</dbReference>
<dbReference type="Gene3D" id="1.10.530.10">
    <property type="match status" value="1"/>
</dbReference>
<sequence>MPGIARHHFLLLLALCCMPWFALADTRTASEPGAALAPATNDANRPASAVKIYKYKRDGVLSFSDRAPMRTTYEVITYSCFACNPASKLDWHNIPLHLESFNYPIQSAATRYGVDPALVRAVIHAESAFKADAVSRRGAIGLMQLMPATAKDMGVKDSSLPAQNIQGGVKYLAWLLELHKGDVSLATAAYNAGPGAVRRHQGIPPFAETQTYVKRVKILHDRYQKAMAVQEVASQ</sequence>
<dbReference type="AlphaFoldDB" id="A0A928V3E5"/>
<dbReference type="GO" id="GO:0000270">
    <property type="term" value="P:peptidoglycan metabolic process"/>
    <property type="evidence" value="ECO:0007669"/>
    <property type="project" value="InterPro"/>
</dbReference>
<evidence type="ECO:0000259" key="3">
    <source>
        <dbReference type="Pfam" id="PF01464"/>
    </source>
</evidence>
<feature type="domain" description="Transglycosylase SLT" evidence="3">
    <location>
        <begin position="105"/>
        <end position="210"/>
    </location>
</feature>
<dbReference type="SUPFAM" id="SSF53955">
    <property type="entry name" value="Lysozyme-like"/>
    <property type="match status" value="1"/>
</dbReference>
<accession>A0A928V3E5</accession>
<keyword evidence="5" id="KW-1185">Reference proteome</keyword>
<protein>
    <submittedName>
        <fullName evidence="4">Lytic transglycosylase domain-containing protein</fullName>
    </submittedName>
</protein>
<proteinExistence type="inferred from homology"/>
<comment type="similarity">
    <text evidence="1">Belongs to the transglycosylase Slt family.</text>
</comment>
<dbReference type="InterPro" id="IPR008258">
    <property type="entry name" value="Transglycosylase_SLT_dom_1"/>
</dbReference>
<dbReference type="InterPro" id="IPR000189">
    <property type="entry name" value="Transglyc_AS"/>
</dbReference>
<dbReference type="Pfam" id="PF01464">
    <property type="entry name" value="SLT"/>
    <property type="match status" value="1"/>
</dbReference>
<dbReference type="PANTHER" id="PTHR37423">
    <property type="entry name" value="SOLUBLE LYTIC MUREIN TRANSGLYCOSYLASE-RELATED"/>
    <property type="match status" value="1"/>
</dbReference>
<dbReference type="PANTHER" id="PTHR37423:SF2">
    <property type="entry name" value="MEMBRANE-BOUND LYTIC MUREIN TRANSGLYCOSYLASE C"/>
    <property type="match status" value="1"/>
</dbReference>
<dbReference type="Proteomes" id="UP000652567">
    <property type="component" value="Unassembled WGS sequence"/>
</dbReference>
<dbReference type="CDD" id="cd00254">
    <property type="entry name" value="LT-like"/>
    <property type="match status" value="1"/>
</dbReference>
<dbReference type="GO" id="GO:0016020">
    <property type="term" value="C:membrane"/>
    <property type="evidence" value="ECO:0007669"/>
    <property type="project" value="InterPro"/>
</dbReference>
<dbReference type="EMBL" id="PRDL01000001">
    <property type="protein sequence ID" value="MBE8718051.1"/>
    <property type="molecule type" value="Genomic_DNA"/>
</dbReference>
<organism evidence="4 5">
    <name type="scientific">Cellvibrio polysaccharolyticus</name>
    <dbReference type="NCBI Taxonomy" id="2082724"/>
    <lineage>
        <taxon>Bacteria</taxon>
        <taxon>Pseudomonadati</taxon>
        <taxon>Pseudomonadota</taxon>
        <taxon>Gammaproteobacteria</taxon>
        <taxon>Cellvibrionales</taxon>
        <taxon>Cellvibrionaceae</taxon>
        <taxon>Cellvibrio</taxon>
    </lineage>
</organism>
<feature type="chain" id="PRO_5037987689" evidence="2">
    <location>
        <begin position="25"/>
        <end position="235"/>
    </location>
</feature>
<gene>
    <name evidence="4" type="ORF">C4F51_12730</name>
</gene>